<dbReference type="RefSeq" id="WP_142258344.1">
    <property type="nucleotide sequence ID" value="NZ_BMPV01000006.1"/>
</dbReference>
<name>A0A543IU78_9ACTN</name>
<evidence type="ECO:0000313" key="3">
    <source>
        <dbReference type="Proteomes" id="UP000319213"/>
    </source>
</evidence>
<protein>
    <submittedName>
        <fullName evidence="2">Uncharacterized protein</fullName>
    </submittedName>
</protein>
<dbReference type="AlphaFoldDB" id="A0A543IU78"/>
<gene>
    <name evidence="2" type="ORF">FHX40_0791</name>
</gene>
<accession>A0A543IU78</accession>
<evidence type="ECO:0000256" key="1">
    <source>
        <dbReference type="SAM" id="MobiDB-lite"/>
    </source>
</evidence>
<feature type="compositionally biased region" description="Low complexity" evidence="1">
    <location>
        <begin position="56"/>
        <end position="132"/>
    </location>
</feature>
<dbReference type="Proteomes" id="UP000319213">
    <property type="component" value="Unassembled WGS sequence"/>
</dbReference>
<organism evidence="2 3">
    <name type="scientific">Thermopolyspora flexuosa</name>
    <dbReference type="NCBI Taxonomy" id="103836"/>
    <lineage>
        <taxon>Bacteria</taxon>
        <taxon>Bacillati</taxon>
        <taxon>Actinomycetota</taxon>
        <taxon>Actinomycetes</taxon>
        <taxon>Streptosporangiales</taxon>
        <taxon>Streptosporangiaceae</taxon>
        <taxon>Thermopolyspora</taxon>
    </lineage>
</organism>
<comment type="caution">
    <text evidence="2">The sequence shown here is derived from an EMBL/GenBank/DDBJ whole genome shotgun (WGS) entry which is preliminary data.</text>
</comment>
<dbReference type="EMBL" id="VFPQ01000001">
    <property type="protein sequence ID" value="TQM74128.1"/>
    <property type="molecule type" value="Genomic_DNA"/>
</dbReference>
<reference evidence="2 3" key="1">
    <citation type="submission" date="2019-06" db="EMBL/GenBank/DDBJ databases">
        <title>Sequencing the genomes of 1000 actinobacteria strains.</title>
        <authorList>
            <person name="Klenk H.-P."/>
        </authorList>
    </citation>
    <scope>NUCLEOTIDE SEQUENCE [LARGE SCALE GENOMIC DNA]</scope>
    <source>
        <strain evidence="2 3">DSM 43186</strain>
    </source>
</reference>
<feature type="region of interest" description="Disordered" evidence="1">
    <location>
        <begin position="44"/>
        <end position="145"/>
    </location>
</feature>
<keyword evidence="3" id="KW-1185">Reference proteome</keyword>
<proteinExistence type="predicted"/>
<evidence type="ECO:0000313" key="2">
    <source>
        <dbReference type="EMBL" id="TQM74128.1"/>
    </source>
</evidence>
<dbReference type="OrthoDB" id="3293636at2"/>
<sequence>MRRVVGYLAIWCGATALSICLAWFGVRDVLRAEVIDAPYPSLPVAEARTGRPPTPAAVAAPPTATSPAATPAARPRRATPSQPPATTRPAATTSPPSVLTPTATRPAATRRPAPTRTSASPRATATRSTPPAIRRPPGPEPSSEVKVVNVKGGQVSFAIENGECRLLSATPAAGYEARVSGNVGWIRVDLMKGDHGSSVFCTWHGHGPATDVWEF</sequence>